<feature type="compositionally biased region" description="Basic and acidic residues" evidence="1">
    <location>
        <begin position="15"/>
        <end position="31"/>
    </location>
</feature>
<protein>
    <submittedName>
        <fullName evidence="2">Uncharacterized protein</fullName>
    </submittedName>
</protein>
<sequence>MKDLGPKSGKIPRQSGDDDTQKSLKRGREVENGLQHNVSGDGHLFVEGVNHRDRTGSFWDLSDPDLGWYMGKTLIGDHDVLHILPQPTESLTHALSGNACQVCYYIVAML</sequence>
<proteinExistence type="predicted"/>
<evidence type="ECO:0000313" key="3">
    <source>
        <dbReference type="Proteomes" id="UP000250235"/>
    </source>
</evidence>
<evidence type="ECO:0000256" key="1">
    <source>
        <dbReference type="SAM" id="MobiDB-lite"/>
    </source>
</evidence>
<dbReference type="Proteomes" id="UP000250235">
    <property type="component" value="Unassembled WGS sequence"/>
</dbReference>
<organism evidence="2 3">
    <name type="scientific">Dorcoceras hygrometricum</name>
    <dbReference type="NCBI Taxonomy" id="472368"/>
    <lineage>
        <taxon>Eukaryota</taxon>
        <taxon>Viridiplantae</taxon>
        <taxon>Streptophyta</taxon>
        <taxon>Embryophyta</taxon>
        <taxon>Tracheophyta</taxon>
        <taxon>Spermatophyta</taxon>
        <taxon>Magnoliopsida</taxon>
        <taxon>eudicotyledons</taxon>
        <taxon>Gunneridae</taxon>
        <taxon>Pentapetalae</taxon>
        <taxon>asterids</taxon>
        <taxon>lamiids</taxon>
        <taxon>Lamiales</taxon>
        <taxon>Gesneriaceae</taxon>
        <taxon>Didymocarpoideae</taxon>
        <taxon>Trichosporeae</taxon>
        <taxon>Loxocarpinae</taxon>
        <taxon>Dorcoceras</taxon>
    </lineage>
</organism>
<dbReference type="AlphaFoldDB" id="A0A2Z6ZZE6"/>
<dbReference type="EMBL" id="KV020354">
    <property type="protein sequence ID" value="KZV14596.1"/>
    <property type="molecule type" value="Genomic_DNA"/>
</dbReference>
<gene>
    <name evidence="2" type="ORF">F511_42339</name>
</gene>
<accession>A0A2Z6ZZE6</accession>
<keyword evidence="3" id="KW-1185">Reference proteome</keyword>
<feature type="region of interest" description="Disordered" evidence="1">
    <location>
        <begin position="1"/>
        <end position="42"/>
    </location>
</feature>
<dbReference type="OrthoDB" id="928678at2759"/>
<name>A0A2Z6ZZE6_9LAMI</name>
<reference evidence="2 3" key="1">
    <citation type="journal article" date="2015" name="Proc. Natl. Acad. Sci. U.S.A.">
        <title>The resurrection genome of Boea hygrometrica: A blueprint for survival of dehydration.</title>
        <authorList>
            <person name="Xiao L."/>
            <person name="Yang G."/>
            <person name="Zhang L."/>
            <person name="Yang X."/>
            <person name="Zhao S."/>
            <person name="Ji Z."/>
            <person name="Zhou Q."/>
            <person name="Hu M."/>
            <person name="Wang Y."/>
            <person name="Chen M."/>
            <person name="Xu Y."/>
            <person name="Jin H."/>
            <person name="Xiao X."/>
            <person name="Hu G."/>
            <person name="Bao F."/>
            <person name="Hu Y."/>
            <person name="Wan P."/>
            <person name="Li L."/>
            <person name="Deng X."/>
            <person name="Kuang T."/>
            <person name="Xiang C."/>
            <person name="Zhu J.K."/>
            <person name="Oliver M.J."/>
            <person name="He Y."/>
        </authorList>
    </citation>
    <scope>NUCLEOTIDE SEQUENCE [LARGE SCALE GENOMIC DNA]</scope>
    <source>
        <strain evidence="3">cv. XS01</strain>
    </source>
</reference>
<evidence type="ECO:0000313" key="2">
    <source>
        <dbReference type="EMBL" id="KZV14596.1"/>
    </source>
</evidence>